<dbReference type="CDD" id="cd02966">
    <property type="entry name" value="TlpA_like_family"/>
    <property type="match status" value="1"/>
</dbReference>
<reference evidence="2 3" key="1">
    <citation type="submission" date="2019-12" db="EMBL/GenBank/DDBJ databases">
        <title>Novel species isolated from a subtropical stream in China.</title>
        <authorList>
            <person name="Lu H."/>
        </authorList>
    </citation>
    <scope>NUCLEOTIDE SEQUENCE [LARGE SCALE GENOMIC DNA]</scope>
    <source>
        <strain evidence="2 3">CY13W</strain>
    </source>
</reference>
<comment type="caution">
    <text evidence="2">The sequence shown here is derived from an EMBL/GenBank/DDBJ whole genome shotgun (WGS) entry which is preliminary data.</text>
</comment>
<dbReference type="InterPro" id="IPR050553">
    <property type="entry name" value="Thioredoxin_ResA/DsbE_sf"/>
</dbReference>
<evidence type="ECO:0000259" key="1">
    <source>
        <dbReference type="PROSITE" id="PS51352"/>
    </source>
</evidence>
<gene>
    <name evidence="2" type="ORF">GTP27_10510</name>
</gene>
<accession>A0ABW9VJW3</accession>
<dbReference type="Gene3D" id="3.40.30.10">
    <property type="entry name" value="Glutaredoxin"/>
    <property type="match status" value="1"/>
</dbReference>
<name>A0ABW9VJW3_9BURK</name>
<dbReference type="InterPro" id="IPR013766">
    <property type="entry name" value="Thioredoxin_domain"/>
</dbReference>
<feature type="domain" description="Thioredoxin" evidence="1">
    <location>
        <begin position="14"/>
        <end position="153"/>
    </location>
</feature>
<evidence type="ECO:0000313" key="2">
    <source>
        <dbReference type="EMBL" id="MYM39761.1"/>
    </source>
</evidence>
<dbReference type="EMBL" id="WWCM01000006">
    <property type="protein sequence ID" value="MYM39761.1"/>
    <property type="molecule type" value="Genomic_DNA"/>
</dbReference>
<organism evidence="2 3">
    <name type="scientific">Duganella qianjiadongensis</name>
    <dbReference type="NCBI Taxonomy" id="2692176"/>
    <lineage>
        <taxon>Bacteria</taxon>
        <taxon>Pseudomonadati</taxon>
        <taxon>Pseudomonadota</taxon>
        <taxon>Betaproteobacteria</taxon>
        <taxon>Burkholderiales</taxon>
        <taxon>Oxalobacteraceae</taxon>
        <taxon>Telluria group</taxon>
        <taxon>Duganella</taxon>
    </lineage>
</organism>
<protein>
    <submittedName>
        <fullName evidence="2">Redoxin family protein</fullName>
    </submittedName>
</protein>
<dbReference type="Pfam" id="PF08534">
    <property type="entry name" value="Redoxin"/>
    <property type="match status" value="1"/>
</dbReference>
<sequence>MLVSLFPLARAASIDAGSMAPAFDLPGAQGNIKLGDYRGKTVYLDFWASWCGPCKQSFPWMNDMQAKYGARGLQVIAVNLDAKAEDARTFLASVPAQFTIAYDPAGASAQQYRIKGMPSSVLIGPDGKVISVHAGFNPGARAELERQITTALGVTP</sequence>
<dbReference type="InterPro" id="IPR013740">
    <property type="entry name" value="Redoxin"/>
</dbReference>
<dbReference type="PROSITE" id="PS51352">
    <property type="entry name" value="THIOREDOXIN_2"/>
    <property type="match status" value="1"/>
</dbReference>
<dbReference type="SUPFAM" id="SSF52833">
    <property type="entry name" value="Thioredoxin-like"/>
    <property type="match status" value="1"/>
</dbReference>
<dbReference type="Proteomes" id="UP000478090">
    <property type="component" value="Unassembled WGS sequence"/>
</dbReference>
<evidence type="ECO:0000313" key="3">
    <source>
        <dbReference type="Proteomes" id="UP000478090"/>
    </source>
</evidence>
<dbReference type="PANTHER" id="PTHR42852">
    <property type="entry name" value="THIOL:DISULFIDE INTERCHANGE PROTEIN DSBE"/>
    <property type="match status" value="1"/>
</dbReference>
<dbReference type="InterPro" id="IPR036249">
    <property type="entry name" value="Thioredoxin-like_sf"/>
</dbReference>
<proteinExistence type="predicted"/>
<keyword evidence="3" id="KW-1185">Reference proteome</keyword>
<dbReference type="PANTHER" id="PTHR42852:SF18">
    <property type="entry name" value="CHROMOSOME UNDETERMINED SCAFFOLD_47, WHOLE GENOME SHOTGUN SEQUENCE"/>
    <property type="match status" value="1"/>
</dbReference>